<dbReference type="Gene3D" id="3.30.565.10">
    <property type="entry name" value="Histidine kinase-like ATPase, C-terminal domain"/>
    <property type="match status" value="1"/>
</dbReference>
<dbReference type="InterPro" id="IPR005467">
    <property type="entry name" value="His_kinase_dom"/>
</dbReference>
<dbReference type="Pfam" id="PF01627">
    <property type="entry name" value="Hpt"/>
    <property type="match status" value="1"/>
</dbReference>
<dbReference type="PROSITE" id="PS50894">
    <property type="entry name" value="HPT"/>
    <property type="match status" value="1"/>
</dbReference>
<dbReference type="PRINTS" id="PR00344">
    <property type="entry name" value="BCTRLSENSOR"/>
</dbReference>
<evidence type="ECO:0000313" key="19">
    <source>
        <dbReference type="EMBL" id="EAQ50314.1"/>
    </source>
</evidence>
<dbReference type="InterPro" id="IPR011006">
    <property type="entry name" value="CheY-like_superfamily"/>
</dbReference>
<feature type="modified residue" description="Phosphohistidine" evidence="13">
    <location>
        <position position="844"/>
    </location>
</feature>
<dbReference type="SMART" id="SM00388">
    <property type="entry name" value="HisKA"/>
    <property type="match status" value="1"/>
</dbReference>
<dbReference type="InterPro" id="IPR036641">
    <property type="entry name" value="HPT_dom_sf"/>
</dbReference>
<keyword evidence="20" id="KW-1185">Reference proteome</keyword>
<gene>
    <name evidence="19" type="ORF">MED217_04762</name>
</gene>
<keyword evidence="10" id="KW-0067">ATP-binding</keyword>
<proteinExistence type="predicted"/>
<reference evidence="19 20" key="1">
    <citation type="journal article" date="2007" name="Nature">
        <title>Light stimulates growth of proteorhodopsin-containing marine Flavobacteria.</title>
        <authorList>
            <person name="Gomez-Consarnau L."/>
            <person name="Gonzalez J.M."/>
            <person name="Coll-Llado M."/>
            <person name="Gourdon P."/>
            <person name="Pascher T."/>
            <person name="Neutze R."/>
            <person name="Pedros-Alio C."/>
            <person name="Pinhassi J."/>
        </authorList>
    </citation>
    <scope>NUCLEOTIDE SEQUENCE [LARGE SCALE GENOMIC DNA]</scope>
    <source>
        <strain evidence="19 20">MED217</strain>
    </source>
</reference>
<dbReference type="NCBIfam" id="TIGR00229">
    <property type="entry name" value="sensory_box"/>
    <property type="match status" value="1"/>
</dbReference>
<keyword evidence="12" id="KW-0472">Membrane</keyword>
<dbReference type="Pfam" id="PF00072">
    <property type="entry name" value="Response_reg"/>
    <property type="match status" value="1"/>
</dbReference>
<evidence type="ECO:0000256" key="12">
    <source>
        <dbReference type="ARBA" id="ARBA00023136"/>
    </source>
</evidence>
<accession>A3XJG1</accession>
<evidence type="ECO:0000256" key="13">
    <source>
        <dbReference type="PROSITE-ProRule" id="PRU00110"/>
    </source>
</evidence>
<dbReference type="InterPro" id="IPR036097">
    <property type="entry name" value="HisK_dim/P_sf"/>
</dbReference>
<evidence type="ECO:0000256" key="3">
    <source>
        <dbReference type="ARBA" id="ARBA00012438"/>
    </source>
</evidence>
<dbReference type="PROSITE" id="PS50110">
    <property type="entry name" value="RESPONSE_REGULATORY"/>
    <property type="match status" value="1"/>
</dbReference>
<keyword evidence="11" id="KW-1133">Transmembrane helix</keyword>
<keyword evidence="8" id="KW-0812">Transmembrane</keyword>
<dbReference type="InterPro" id="IPR003594">
    <property type="entry name" value="HATPase_dom"/>
</dbReference>
<dbReference type="SUPFAM" id="SSF55785">
    <property type="entry name" value="PYP-like sensor domain (PAS domain)"/>
    <property type="match status" value="1"/>
</dbReference>
<name>A3XJG1_LEEBM</name>
<dbReference type="GO" id="GO:0000155">
    <property type="term" value="F:phosphorelay sensor kinase activity"/>
    <property type="evidence" value="ECO:0007669"/>
    <property type="project" value="InterPro"/>
</dbReference>
<dbReference type="CDD" id="cd00130">
    <property type="entry name" value="PAS"/>
    <property type="match status" value="1"/>
</dbReference>
<evidence type="ECO:0000313" key="20">
    <source>
        <dbReference type="Proteomes" id="UP000001601"/>
    </source>
</evidence>
<dbReference type="InterPro" id="IPR003661">
    <property type="entry name" value="HisK_dim/P_dom"/>
</dbReference>
<comment type="catalytic activity">
    <reaction evidence="1">
        <text>ATP + protein L-histidine = ADP + protein N-phospho-L-histidine.</text>
        <dbReference type="EC" id="2.7.13.3"/>
    </reaction>
</comment>
<dbReference type="AlphaFoldDB" id="A3XJG1"/>
<dbReference type="Gene3D" id="1.10.287.130">
    <property type="match status" value="1"/>
</dbReference>
<dbReference type="PANTHER" id="PTHR43047:SF72">
    <property type="entry name" value="OSMOSENSING HISTIDINE PROTEIN KINASE SLN1"/>
    <property type="match status" value="1"/>
</dbReference>
<keyword evidence="9 19" id="KW-0418">Kinase</keyword>
<dbReference type="EC" id="2.7.13.3" evidence="3"/>
<feature type="modified residue" description="4-aspartylphosphate" evidence="14">
    <location>
        <position position="697"/>
    </location>
</feature>
<evidence type="ECO:0000256" key="1">
    <source>
        <dbReference type="ARBA" id="ARBA00000085"/>
    </source>
</evidence>
<evidence type="ECO:0000256" key="14">
    <source>
        <dbReference type="PROSITE-ProRule" id="PRU00169"/>
    </source>
</evidence>
<dbReference type="Gene3D" id="3.30.450.20">
    <property type="entry name" value="PAS domain"/>
    <property type="match status" value="1"/>
</dbReference>
<sequence>MSSFIDRLFTHRASKINQSPSDTDPVKNFFDYLIGQGTPGARLKLIESKLENFEFPEDQYLAEICVASFYLDLEYYLLHHDSRYISTEQKLRQEIKLNFPSIANSDAFAPLYVSGKNQEVLLAQFFLIILLKKFKDEDPELTNTISWLNALTKAFKAPVSDDIVKQINTFRRIKDDALRINQEFGALFGQDFVDSAFSGTKEEFLSFYEKIPAVVSINDIIPQLFTSLLHESPQKNFFNTPLEPTEAAEEKVDSANAPKTTHVDVLENLLDGYILFDAQGTIKDCNTLSTNIFGLSKKELIGSSIYALLPQDVTSAFKSDISSLHQNKLPKLLGNRKEVDLKNKKGNIEPYEISFSNNYSEPVETFSIFIRDITQRNDTLRAKASAERAAEAKSTFLSNMSHEIRTPLNVILGLSELLIKNGLDDKKLLEKNLEGISFSAKNLLSIVDDILDFSKIEAGKLSLQALDFNLKEVLSNLTSTFEIKAREKGLQLITTIDERIPDIIVGDQYRLNQIITNLIGNAIKFTKQGKITLELQLIEETTDKVTINFIVTDTGIGIPKNQLPHIFKSFYQVDEPEHAKINGTGLGLSITHELINLQGGSLFVESEPGKGSSFHFKLNYKKSTRQKIQKFEQHADTENQSLKGLRVLVAEDNKMNQFYIRQLLYGLNVEADIAENGEEAVAIYTNNKTNYDLILMDMHMPVMNGLDAIALIRKSEKNLLKKVPIVACSADVFPEARKNAIKAGIDFYLTKPLKEEALKEVLYWLVSEDTETNKPIPKKGQDDSTPKNEPTSVDIQNLFEIFDNDKDFVISLLEVFITETPEDLNSLRNCVEREYYPRASTLAHKMKSSFMNLGMTQPGHHLQKIEAYITKPDKVTDAKAHLKAFENLYNKALLDVNLQLIKLKEG</sequence>
<keyword evidence="6 14" id="KW-0597">Phosphoprotein</keyword>
<protein>
    <recommendedName>
        <fullName evidence="3">histidine kinase</fullName>
        <ecNumber evidence="3">2.7.13.3</ecNumber>
    </recommendedName>
</protein>
<dbReference type="GO" id="GO:0009927">
    <property type="term" value="F:histidine phosphotransfer kinase activity"/>
    <property type="evidence" value="ECO:0007669"/>
    <property type="project" value="TreeGrafter"/>
</dbReference>
<dbReference type="SUPFAM" id="SSF52172">
    <property type="entry name" value="CheY-like"/>
    <property type="match status" value="1"/>
</dbReference>
<dbReference type="SUPFAM" id="SSF55874">
    <property type="entry name" value="ATPase domain of HSP90 chaperone/DNA topoisomerase II/histidine kinase"/>
    <property type="match status" value="1"/>
</dbReference>
<keyword evidence="5" id="KW-0997">Cell inner membrane</keyword>
<dbReference type="FunFam" id="3.30.565.10:FF:000010">
    <property type="entry name" value="Sensor histidine kinase RcsC"/>
    <property type="match status" value="1"/>
</dbReference>
<dbReference type="Pfam" id="PF02518">
    <property type="entry name" value="HATPase_c"/>
    <property type="match status" value="1"/>
</dbReference>
<dbReference type="Gene3D" id="1.20.120.160">
    <property type="entry name" value="HPT domain"/>
    <property type="match status" value="1"/>
</dbReference>
<dbReference type="InterPro" id="IPR008207">
    <property type="entry name" value="Sig_transdc_His_kin_Hpt_dom"/>
</dbReference>
<dbReference type="Gene3D" id="3.40.50.2300">
    <property type="match status" value="1"/>
</dbReference>
<dbReference type="PANTHER" id="PTHR43047">
    <property type="entry name" value="TWO-COMPONENT HISTIDINE PROTEIN KINASE"/>
    <property type="match status" value="1"/>
</dbReference>
<evidence type="ECO:0000259" key="18">
    <source>
        <dbReference type="PROSITE" id="PS50894"/>
    </source>
</evidence>
<dbReference type="PROSITE" id="PS50109">
    <property type="entry name" value="HIS_KIN"/>
    <property type="match status" value="1"/>
</dbReference>
<evidence type="ECO:0000256" key="10">
    <source>
        <dbReference type="ARBA" id="ARBA00022840"/>
    </source>
</evidence>
<evidence type="ECO:0000256" key="7">
    <source>
        <dbReference type="ARBA" id="ARBA00022679"/>
    </source>
</evidence>
<evidence type="ECO:0000256" key="2">
    <source>
        <dbReference type="ARBA" id="ARBA00004429"/>
    </source>
</evidence>
<feature type="domain" description="HPt" evidence="18">
    <location>
        <begin position="805"/>
        <end position="906"/>
    </location>
</feature>
<dbReference type="SMART" id="SM00387">
    <property type="entry name" value="HATPase_c"/>
    <property type="match status" value="1"/>
</dbReference>
<dbReference type="PROSITE" id="PS50112">
    <property type="entry name" value="PAS"/>
    <property type="match status" value="1"/>
</dbReference>
<dbReference type="eggNOG" id="COG2205">
    <property type="taxonomic scope" value="Bacteria"/>
</dbReference>
<dbReference type="CDD" id="cd00082">
    <property type="entry name" value="HisKA"/>
    <property type="match status" value="1"/>
</dbReference>
<feature type="domain" description="Histidine kinase" evidence="15">
    <location>
        <begin position="399"/>
        <end position="622"/>
    </location>
</feature>
<dbReference type="CDD" id="cd16922">
    <property type="entry name" value="HATPase_EvgS-ArcB-TorS-like"/>
    <property type="match status" value="1"/>
</dbReference>
<dbReference type="EMBL" id="AANC01000002">
    <property type="protein sequence ID" value="EAQ50314.1"/>
    <property type="molecule type" value="Genomic_DNA"/>
</dbReference>
<dbReference type="Proteomes" id="UP000001601">
    <property type="component" value="Unassembled WGS sequence"/>
</dbReference>
<dbReference type="OrthoDB" id="9811889at2"/>
<keyword evidence="4" id="KW-1003">Cell membrane</keyword>
<feature type="domain" description="PAS" evidence="17">
    <location>
        <begin position="258"/>
        <end position="328"/>
    </location>
</feature>
<dbReference type="Pfam" id="PF13426">
    <property type="entry name" value="PAS_9"/>
    <property type="match status" value="1"/>
</dbReference>
<evidence type="ECO:0000259" key="15">
    <source>
        <dbReference type="PROSITE" id="PS50109"/>
    </source>
</evidence>
<dbReference type="SUPFAM" id="SSF47226">
    <property type="entry name" value="Histidine-containing phosphotransfer domain, HPT domain"/>
    <property type="match status" value="1"/>
</dbReference>
<feature type="domain" description="Response regulatory" evidence="16">
    <location>
        <begin position="646"/>
        <end position="766"/>
    </location>
</feature>
<evidence type="ECO:0000256" key="9">
    <source>
        <dbReference type="ARBA" id="ARBA00022777"/>
    </source>
</evidence>
<evidence type="ECO:0000256" key="11">
    <source>
        <dbReference type="ARBA" id="ARBA00022989"/>
    </source>
</evidence>
<evidence type="ECO:0000259" key="16">
    <source>
        <dbReference type="PROSITE" id="PS50110"/>
    </source>
</evidence>
<evidence type="ECO:0000256" key="6">
    <source>
        <dbReference type="ARBA" id="ARBA00022553"/>
    </source>
</evidence>
<dbReference type="InterPro" id="IPR035965">
    <property type="entry name" value="PAS-like_dom_sf"/>
</dbReference>
<dbReference type="RefSeq" id="WP_009779340.1">
    <property type="nucleotide sequence ID" value="NZ_CH672395.1"/>
</dbReference>
<dbReference type="SMART" id="SM00091">
    <property type="entry name" value="PAS"/>
    <property type="match status" value="1"/>
</dbReference>
<keyword evidence="7" id="KW-0808">Transferase</keyword>
<keyword evidence="10" id="KW-0547">Nucleotide-binding</keyword>
<comment type="subcellular location">
    <subcellularLocation>
        <location evidence="2">Cell inner membrane</location>
        <topology evidence="2">Multi-pass membrane protein</topology>
    </subcellularLocation>
</comment>
<dbReference type="HOGENOM" id="CLU_320239_0_0_10"/>
<comment type="caution">
    <text evidence="19">The sequence shown here is derived from an EMBL/GenBank/DDBJ whole genome shotgun (WGS) entry which is preliminary data.</text>
</comment>
<dbReference type="SMART" id="SM00448">
    <property type="entry name" value="REC"/>
    <property type="match status" value="1"/>
</dbReference>
<dbReference type="GO" id="GO:0005886">
    <property type="term" value="C:plasma membrane"/>
    <property type="evidence" value="ECO:0007669"/>
    <property type="project" value="UniProtKB-SubCell"/>
</dbReference>
<dbReference type="InterPro" id="IPR000014">
    <property type="entry name" value="PAS"/>
</dbReference>
<evidence type="ECO:0000256" key="8">
    <source>
        <dbReference type="ARBA" id="ARBA00022692"/>
    </source>
</evidence>
<evidence type="ECO:0000259" key="17">
    <source>
        <dbReference type="PROSITE" id="PS50112"/>
    </source>
</evidence>
<evidence type="ECO:0000256" key="4">
    <source>
        <dbReference type="ARBA" id="ARBA00022475"/>
    </source>
</evidence>
<dbReference type="SUPFAM" id="SSF47384">
    <property type="entry name" value="Homodimeric domain of signal transducing histidine kinase"/>
    <property type="match status" value="1"/>
</dbReference>
<evidence type="ECO:0000256" key="5">
    <source>
        <dbReference type="ARBA" id="ARBA00022519"/>
    </source>
</evidence>
<dbReference type="InterPro" id="IPR036890">
    <property type="entry name" value="HATPase_C_sf"/>
</dbReference>
<dbReference type="InterPro" id="IPR001789">
    <property type="entry name" value="Sig_transdc_resp-reg_receiver"/>
</dbReference>
<dbReference type="Pfam" id="PF00512">
    <property type="entry name" value="HisKA"/>
    <property type="match status" value="1"/>
</dbReference>
<dbReference type="InterPro" id="IPR004358">
    <property type="entry name" value="Sig_transdc_His_kin-like_C"/>
</dbReference>
<organism evidence="19 20">
    <name type="scientific">Leeuwenhoekiella blandensis (strain CECT 7118 / CCUG 51940 / KCTC 22103 / MED217)</name>
    <name type="common">Flavobacterium sp. (strain MED217)</name>
    <dbReference type="NCBI Taxonomy" id="398720"/>
    <lineage>
        <taxon>Bacteria</taxon>
        <taxon>Pseudomonadati</taxon>
        <taxon>Bacteroidota</taxon>
        <taxon>Flavobacteriia</taxon>
        <taxon>Flavobacteriales</taxon>
        <taxon>Flavobacteriaceae</taxon>
        <taxon>Leeuwenhoekiella</taxon>
    </lineage>
</organism>
<dbReference type="CDD" id="cd17546">
    <property type="entry name" value="REC_hyHK_CKI1_RcsC-like"/>
    <property type="match status" value="1"/>
</dbReference>
<dbReference type="STRING" id="398720.MED217_04762"/>